<sequence>MTSFWLILGALVIGLPGAAFIVLQMINQHKRQVMAYEWSAQEVVRRGQRLDEMEKLTRGAQHKIAELTRQKIELEAQVAKLEKMAAEQVAKETNTKTFSIGIYNQEVRRAHMMGEKHRQLDDKWGEINYVELQATSDDEVRRVIMRKFPPERGFVIESVQEVRK</sequence>
<feature type="coiled-coil region" evidence="1">
    <location>
        <begin position="50"/>
        <end position="91"/>
    </location>
</feature>
<organism evidence="2 3">
    <name type="scientific">Ferrovibrio xuzhouensis</name>
    <dbReference type="NCBI Taxonomy" id="1576914"/>
    <lineage>
        <taxon>Bacteria</taxon>
        <taxon>Pseudomonadati</taxon>
        <taxon>Pseudomonadota</taxon>
        <taxon>Alphaproteobacteria</taxon>
        <taxon>Rhodospirillales</taxon>
        <taxon>Rhodospirillaceae</taxon>
        <taxon>Ferrovibrio</taxon>
    </lineage>
</organism>
<name>A0ABV7VKQ3_9PROT</name>
<accession>A0ABV7VKQ3</accession>
<keyword evidence="1" id="KW-0175">Coiled coil</keyword>
<dbReference type="EMBL" id="JBHRYJ010000005">
    <property type="protein sequence ID" value="MFC3677627.1"/>
    <property type="molecule type" value="Genomic_DNA"/>
</dbReference>
<evidence type="ECO:0000313" key="3">
    <source>
        <dbReference type="Proteomes" id="UP001595711"/>
    </source>
</evidence>
<gene>
    <name evidence="2" type="ORF">ACFOOQ_18895</name>
</gene>
<keyword evidence="3" id="KW-1185">Reference proteome</keyword>
<comment type="caution">
    <text evidence="2">The sequence shown here is derived from an EMBL/GenBank/DDBJ whole genome shotgun (WGS) entry which is preliminary data.</text>
</comment>
<dbReference type="RefSeq" id="WP_379729195.1">
    <property type="nucleotide sequence ID" value="NZ_JBHRYJ010000005.1"/>
</dbReference>
<reference evidence="3" key="1">
    <citation type="journal article" date="2019" name="Int. J. Syst. Evol. Microbiol.">
        <title>The Global Catalogue of Microorganisms (GCM) 10K type strain sequencing project: providing services to taxonomists for standard genome sequencing and annotation.</title>
        <authorList>
            <consortium name="The Broad Institute Genomics Platform"/>
            <consortium name="The Broad Institute Genome Sequencing Center for Infectious Disease"/>
            <person name="Wu L."/>
            <person name="Ma J."/>
        </authorList>
    </citation>
    <scope>NUCLEOTIDE SEQUENCE [LARGE SCALE GENOMIC DNA]</scope>
    <source>
        <strain evidence="3">KCTC 42182</strain>
    </source>
</reference>
<evidence type="ECO:0000256" key="1">
    <source>
        <dbReference type="SAM" id="Coils"/>
    </source>
</evidence>
<evidence type="ECO:0000313" key="2">
    <source>
        <dbReference type="EMBL" id="MFC3677627.1"/>
    </source>
</evidence>
<dbReference type="Proteomes" id="UP001595711">
    <property type="component" value="Unassembled WGS sequence"/>
</dbReference>
<proteinExistence type="predicted"/>
<protein>
    <submittedName>
        <fullName evidence="2">Uncharacterized protein</fullName>
    </submittedName>
</protein>